<name>A0AAW0QAK1_9GOBI</name>
<keyword evidence="3" id="KW-1185">Reference proteome</keyword>
<sequence>MEPGPPPNWLMFVVGLLQWHCATVQTSFIIDNVGLSFLPSSTVESGTNVTIQCEVRILEDSSSELTAVDSGSYGCHVTVKEKSRSSLEKKLEVIGLQKPVLHLNKTVVFESEEVVASCSAPAEKGSLIFYFLQRIRSGEPQELKRAMSRGNTLETRLVLRQIGDSLLYCDYEIPLVGRSNHSNTVQVIVRGMSISPIMNILPSSEVYEGDVMEVVCKVVGTWNLDVDVFLIKGKRILRKARSSLSHRFRPQAGDSGELVCKAESGALQKETYKTIKVKDHKEVHRGKVYSTLAQANKNGNYTAKCKLRLPVGA</sequence>
<evidence type="ECO:0008006" key="4">
    <source>
        <dbReference type="Google" id="ProtNLM"/>
    </source>
</evidence>
<feature type="chain" id="PRO_5043934387" description="Ig-like domain-containing protein" evidence="1">
    <location>
        <begin position="27"/>
        <end position="313"/>
    </location>
</feature>
<dbReference type="InterPro" id="IPR036179">
    <property type="entry name" value="Ig-like_dom_sf"/>
</dbReference>
<proteinExistence type="predicted"/>
<evidence type="ECO:0000313" key="3">
    <source>
        <dbReference type="Proteomes" id="UP001460270"/>
    </source>
</evidence>
<keyword evidence="1" id="KW-0732">Signal</keyword>
<evidence type="ECO:0000256" key="1">
    <source>
        <dbReference type="SAM" id="SignalP"/>
    </source>
</evidence>
<dbReference type="EMBL" id="JBBPFD010000002">
    <property type="protein sequence ID" value="KAK7939696.1"/>
    <property type="molecule type" value="Genomic_DNA"/>
</dbReference>
<organism evidence="2 3">
    <name type="scientific">Mugilogobius chulae</name>
    <name type="common">yellowstripe goby</name>
    <dbReference type="NCBI Taxonomy" id="88201"/>
    <lineage>
        <taxon>Eukaryota</taxon>
        <taxon>Metazoa</taxon>
        <taxon>Chordata</taxon>
        <taxon>Craniata</taxon>
        <taxon>Vertebrata</taxon>
        <taxon>Euteleostomi</taxon>
        <taxon>Actinopterygii</taxon>
        <taxon>Neopterygii</taxon>
        <taxon>Teleostei</taxon>
        <taxon>Neoteleostei</taxon>
        <taxon>Acanthomorphata</taxon>
        <taxon>Gobiaria</taxon>
        <taxon>Gobiiformes</taxon>
        <taxon>Gobioidei</taxon>
        <taxon>Gobiidae</taxon>
        <taxon>Gobionellinae</taxon>
        <taxon>Mugilogobius</taxon>
    </lineage>
</organism>
<gene>
    <name evidence="2" type="ORF">WMY93_003022</name>
</gene>
<dbReference type="SUPFAM" id="SSF48726">
    <property type="entry name" value="Immunoglobulin"/>
    <property type="match status" value="1"/>
</dbReference>
<protein>
    <recommendedName>
        <fullName evidence="4">Ig-like domain-containing protein</fullName>
    </recommendedName>
</protein>
<dbReference type="AlphaFoldDB" id="A0AAW0QAK1"/>
<comment type="caution">
    <text evidence="2">The sequence shown here is derived from an EMBL/GenBank/DDBJ whole genome shotgun (WGS) entry which is preliminary data.</text>
</comment>
<accession>A0AAW0QAK1</accession>
<dbReference type="Proteomes" id="UP001460270">
    <property type="component" value="Unassembled WGS sequence"/>
</dbReference>
<feature type="signal peptide" evidence="1">
    <location>
        <begin position="1"/>
        <end position="26"/>
    </location>
</feature>
<reference evidence="3" key="1">
    <citation type="submission" date="2024-04" db="EMBL/GenBank/DDBJ databases">
        <title>Salinicola lusitanus LLJ914,a marine bacterium isolated from the Okinawa Trough.</title>
        <authorList>
            <person name="Li J."/>
        </authorList>
    </citation>
    <scope>NUCLEOTIDE SEQUENCE [LARGE SCALE GENOMIC DNA]</scope>
</reference>
<evidence type="ECO:0000313" key="2">
    <source>
        <dbReference type="EMBL" id="KAK7939696.1"/>
    </source>
</evidence>